<organism evidence="2 3">
    <name type="scientific">Schaalia canis</name>
    <dbReference type="NCBI Taxonomy" id="100469"/>
    <lineage>
        <taxon>Bacteria</taxon>
        <taxon>Bacillati</taxon>
        <taxon>Actinomycetota</taxon>
        <taxon>Actinomycetes</taxon>
        <taxon>Actinomycetales</taxon>
        <taxon>Actinomycetaceae</taxon>
        <taxon>Schaalia</taxon>
    </lineage>
</organism>
<evidence type="ECO:0000313" key="3">
    <source>
        <dbReference type="Proteomes" id="UP000280444"/>
    </source>
</evidence>
<keyword evidence="3" id="KW-1185">Reference proteome</keyword>
<feature type="transmembrane region" description="Helical" evidence="1">
    <location>
        <begin position="58"/>
        <end position="81"/>
    </location>
</feature>
<dbReference type="EMBL" id="RQZF01000001">
    <property type="protein sequence ID" value="RRC96270.1"/>
    <property type="molecule type" value="Genomic_DNA"/>
</dbReference>
<evidence type="ECO:0000256" key="1">
    <source>
        <dbReference type="SAM" id="Phobius"/>
    </source>
</evidence>
<accession>A0A3P1SH45</accession>
<sequence>MSHHSVSATQPEVLFEGVRTFSPEKRRVWKMMMVAMAVVTALVCIAIIRWLLSDSESVNTWVMALVAVLIALALVGVATLGRTRVEWRITRNDFIVQESVIGTSRTIPLENIRAVADHPQADDLSGFGVGLKKGVVLFSVGAPFIRLSIDGRRDIAFSVTHADAEFLKRELTADS</sequence>
<comment type="caution">
    <text evidence="2">The sequence shown here is derived from an EMBL/GenBank/DDBJ whole genome shotgun (WGS) entry which is preliminary data.</text>
</comment>
<name>A0A3P1SH45_9ACTO</name>
<dbReference type="RefSeq" id="WP_124867688.1">
    <property type="nucleotide sequence ID" value="NZ_RQZF01000001.1"/>
</dbReference>
<protein>
    <submittedName>
        <fullName evidence="2">Uncharacterized protein</fullName>
    </submittedName>
</protein>
<evidence type="ECO:0000313" key="2">
    <source>
        <dbReference type="EMBL" id="RRC96270.1"/>
    </source>
</evidence>
<feature type="transmembrane region" description="Helical" evidence="1">
    <location>
        <begin position="31"/>
        <end position="52"/>
    </location>
</feature>
<keyword evidence="1" id="KW-0472">Membrane</keyword>
<dbReference type="AlphaFoldDB" id="A0A3P1SH45"/>
<dbReference type="Proteomes" id="UP000280444">
    <property type="component" value="Unassembled WGS sequence"/>
</dbReference>
<proteinExistence type="predicted"/>
<keyword evidence="1" id="KW-1133">Transmembrane helix</keyword>
<keyword evidence="1" id="KW-0812">Transmembrane</keyword>
<reference evidence="2 3" key="1">
    <citation type="submission" date="2018-11" db="EMBL/GenBank/DDBJ databases">
        <title>Genomes From Bacteria Associated with the Canine Oral Cavity: a Test Case for Automated Genome-Based Taxonomic Assignment.</title>
        <authorList>
            <person name="Coil D.A."/>
            <person name="Jospin G."/>
            <person name="Darling A.E."/>
            <person name="Wallis C."/>
            <person name="Davis I.J."/>
            <person name="Harris S."/>
            <person name="Eisen J.A."/>
            <person name="Holcombe L.J."/>
            <person name="O'Flynn C."/>
        </authorList>
    </citation>
    <scope>NUCLEOTIDE SEQUENCE [LARGE SCALE GENOMIC DNA]</scope>
    <source>
        <strain evidence="2 3">OH770</strain>
    </source>
</reference>
<gene>
    <name evidence="2" type="ORF">EII11_01005</name>
</gene>